<dbReference type="Proteomes" id="UP000000361">
    <property type="component" value="Chromosome 1"/>
</dbReference>
<protein>
    <submittedName>
        <fullName evidence="1">Uncharacterized protein</fullName>
    </submittedName>
</protein>
<proteinExistence type="predicted"/>
<evidence type="ECO:0000313" key="1">
    <source>
        <dbReference type="EMBL" id="ABL69087.1"/>
    </source>
</evidence>
<dbReference type="KEGG" id="pde:Pden_0976"/>
<gene>
    <name evidence="1" type="ordered locus">Pden_0976</name>
</gene>
<dbReference type="AlphaFoldDB" id="A1B0P3"/>
<evidence type="ECO:0000313" key="2">
    <source>
        <dbReference type="Proteomes" id="UP000000361"/>
    </source>
</evidence>
<dbReference type="EnsemblBacteria" id="ABL69087">
    <property type="protein sequence ID" value="ABL69087"/>
    <property type="gene ID" value="Pden_0976"/>
</dbReference>
<accession>A1B0P3</accession>
<keyword evidence="2" id="KW-1185">Reference proteome</keyword>
<organism evidence="1 2">
    <name type="scientific">Paracoccus denitrificans (strain Pd 1222)</name>
    <dbReference type="NCBI Taxonomy" id="318586"/>
    <lineage>
        <taxon>Bacteria</taxon>
        <taxon>Pseudomonadati</taxon>
        <taxon>Pseudomonadota</taxon>
        <taxon>Alphaproteobacteria</taxon>
        <taxon>Rhodobacterales</taxon>
        <taxon>Paracoccaceae</taxon>
        <taxon>Paracoccus</taxon>
    </lineage>
</organism>
<sequence>MRDGADLWINPAFHRDRAAGEAGNLDGQFEGRLLLPSFEAREIRTSDAEVLGDDCAFQAHGFDRFGQHAESSLTGKSRRQYKTSLWANLSPAAHSIAQTARG</sequence>
<dbReference type="STRING" id="318586.Pden_0976"/>
<dbReference type="EMBL" id="CP000489">
    <property type="protein sequence ID" value="ABL69087.1"/>
    <property type="molecule type" value="Genomic_DNA"/>
</dbReference>
<name>A1B0P3_PARDP</name>
<reference evidence="2" key="1">
    <citation type="submission" date="2006-12" db="EMBL/GenBank/DDBJ databases">
        <title>Complete sequence of chromosome 1 of Paracoccus denitrificans PD1222.</title>
        <authorList>
            <person name="Copeland A."/>
            <person name="Lucas S."/>
            <person name="Lapidus A."/>
            <person name="Barry K."/>
            <person name="Detter J.C."/>
            <person name="Glavina del Rio T."/>
            <person name="Hammon N."/>
            <person name="Israni S."/>
            <person name="Dalin E."/>
            <person name="Tice H."/>
            <person name="Pitluck S."/>
            <person name="Munk A.C."/>
            <person name="Brettin T."/>
            <person name="Bruce D."/>
            <person name="Han C."/>
            <person name="Tapia R."/>
            <person name="Gilna P."/>
            <person name="Schmutz J."/>
            <person name="Larimer F."/>
            <person name="Land M."/>
            <person name="Hauser L."/>
            <person name="Kyrpides N."/>
            <person name="Lykidis A."/>
            <person name="Spiro S."/>
            <person name="Richardson D.J."/>
            <person name="Moir J.W.B."/>
            <person name="Ferguson S.J."/>
            <person name="van Spanning R.J.M."/>
            <person name="Richardson P."/>
        </authorList>
    </citation>
    <scope>NUCLEOTIDE SEQUENCE [LARGE SCALE GENOMIC DNA]</scope>
    <source>
        <strain evidence="2">Pd 1222</strain>
    </source>
</reference>
<dbReference type="HOGENOM" id="CLU_2274647_0_0_5"/>